<dbReference type="Gene3D" id="2.60.120.200">
    <property type="match status" value="1"/>
</dbReference>
<accession>A0A1U9KQ11</accession>
<reference evidence="1 2" key="1">
    <citation type="submission" date="2016-03" db="EMBL/GenBank/DDBJ databases">
        <title>Acetic acid bacteria sequencing.</title>
        <authorList>
            <person name="Brandt J."/>
            <person name="Jakob F."/>
            <person name="Vogel R.F."/>
        </authorList>
    </citation>
    <scope>NUCLEOTIDE SEQUENCE [LARGE SCALE GENOMIC DNA]</scope>
    <source>
        <strain evidence="1 2">NBRC 101099</strain>
    </source>
</reference>
<evidence type="ECO:0000313" key="1">
    <source>
        <dbReference type="EMBL" id="AQS87866.1"/>
    </source>
</evidence>
<keyword evidence="2" id="KW-1185">Reference proteome</keyword>
<dbReference type="Proteomes" id="UP000188604">
    <property type="component" value="Chromosome"/>
</dbReference>
<name>A0A1U9KQ11_9PROT</name>
<evidence type="ECO:0000313" key="2">
    <source>
        <dbReference type="Proteomes" id="UP000188604"/>
    </source>
</evidence>
<proteinExistence type="predicted"/>
<dbReference type="KEGG" id="nch:A0U93_07880"/>
<dbReference type="STRING" id="320497.A0U93_07880"/>
<dbReference type="AlphaFoldDB" id="A0A1U9KQ11"/>
<sequence>MTPLVAQAQITPSSSAINLAGFNLLETPQGHAVLEPSTQGRGGTIASPAGVTLGMDAVRSSNYHTVRPAIALQETQRFRPQDGVTVYDAALHLDRLPRRGHTVIAEITADDQPRLELAVEGDTVIVTDAIPGAAPFRAVGGTISPSRNVAYRIAILPNGGVGITVNGIKGVYALPVQEALSFRTGLMVSDDIGHRPDIAQVTFMRLTNTHRPTIGGTI</sequence>
<protein>
    <submittedName>
        <fullName evidence="1">Uncharacterized protein</fullName>
    </submittedName>
</protein>
<dbReference type="EMBL" id="CP014691">
    <property type="protein sequence ID" value="AQS87866.1"/>
    <property type="molecule type" value="Genomic_DNA"/>
</dbReference>
<dbReference type="InterPro" id="IPR013320">
    <property type="entry name" value="ConA-like_dom_sf"/>
</dbReference>
<dbReference type="SUPFAM" id="SSF49899">
    <property type="entry name" value="Concanavalin A-like lectins/glucanases"/>
    <property type="match status" value="1"/>
</dbReference>
<organism evidence="1 2">
    <name type="scientific">Neoasaia chiangmaiensis</name>
    <dbReference type="NCBI Taxonomy" id="320497"/>
    <lineage>
        <taxon>Bacteria</taxon>
        <taxon>Pseudomonadati</taxon>
        <taxon>Pseudomonadota</taxon>
        <taxon>Alphaproteobacteria</taxon>
        <taxon>Acetobacterales</taxon>
        <taxon>Acetobacteraceae</taxon>
        <taxon>Neoasaia</taxon>
    </lineage>
</organism>
<gene>
    <name evidence="1" type="ORF">A0U93_07880</name>
</gene>